<keyword evidence="4" id="KW-1185">Reference proteome</keyword>
<name>A0A4Y8WKF4_9VIBR</name>
<dbReference type="OrthoDB" id="5903145at2"/>
<evidence type="ECO:0000313" key="3">
    <source>
        <dbReference type="EMBL" id="TFH93402.1"/>
    </source>
</evidence>
<comment type="caution">
    <text evidence="3">The sequence shown here is derived from an EMBL/GenBank/DDBJ whole genome shotgun (WGS) entry which is preliminary data.</text>
</comment>
<organism evidence="3 4">
    <name type="scientific">Vibrio ouci</name>
    <dbReference type="NCBI Taxonomy" id="2499078"/>
    <lineage>
        <taxon>Bacteria</taxon>
        <taxon>Pseudomonadati</taxon>
        <taxon>Pseudomonadota</taxon>
        <taxon>Gammaproteobacteria</taxon>
        <taxon>Vibrionales</taxon>
        <taxon>Vibrionaceae</taxon>
        <taxon>Vibrio</taxon>
    </lineage>
</organism>
<dbReference type="Proteomes" id="UP000297753">
    <property type="component" value="Unassembled WGS sequence"/>
</dbReference>
<dbReference type="RefSeq" id="WP_134833662.1">
    <property type="nucleotide sequence ID" value="NZ_SATR01000001.1"/>
</dbReference>
<evidence type="ECO:0000256" key="2">
    <source>
        <dbReference type="SAM" id="SignalP"/>
    </source>
</evidence>
<dbReference type="EMBL" id="SATR01000001">
    <property type="protein sequence ID" value="TFH93402.1"/>
    <property type="molecule type" value="Genomic_DNA"/>
</dbReference>
<feature type="region of interest" description="Disordered" evidence="1">
    <location>
        <begin position="62"/>
        <end position="100"/>
    </location>
</feature>
<sequence>MTHSLKNTMILMFSIVLMLISNYVSSSPAMAMNSVTFESAKVMDGAHSHHSQSMQMAEAFVPKRTQSQHTDCMSMSQGNTPHSMANSAQQDSTNSAHCGESDSGMHTCCTTVCSSASYPNHGAQLLSAITPSLALHQSIKIGDTVARLQSILRPPTV</sequence>
<proteinExistence type="predicted"/>
<evidence type="ECO:0008006" key="5">
    <source>
        <dbReference type="Google" id="ProtNLM"/>
    </source>
</evidence>
<keyword evidence="2" id="KW-0732">Signal</keyword>
<evidence type="ECO:0000313" key="4">
    <source>
        <dbReference type="Proteomes" id="UP000297753"/>
    </source>
</evidence>
<protein>
    <recommendedName>
        <fullName evidence="5">CopL family metal-binding regulatory protein</fullName>
    </recommendedName>
</protein>
<feature type="chain" id="PRO_5021375369" description="CopL family metal-binding regulatory protein" evidence="2">
    <location>
        <begin position="32"/>
        <end position="157"/>
    </location>
</feature>
<feature type="compositionally biased region" description="Polar residues" evidence="1">
    <location>
        <begin position="64"/>
        <end position="96"/>
    </location>
</feature>
<feature type="signal peptide" evidence="2">
    <location>
        <begin position="1"/>
        <end position="31"/>
    </location>
</feature>
<accession>A0A4Y8WKF4</accession>
<evidence type="ECO:0000256" key="1">
    <source>
        <dbReference type="SAM" id="MobiDB-lite"/>
    </source>
</evidence>
<reference evidence="3 4" key="1">
    <citation type="submission" date="2019-01" db="EMBL/GenBank/DDBJ databases">
        <title>Vibrio BEI176 sp. nov, a marine bacterium isolated from China: eastern marignal seas.</title>
        <authorList>
            <person name="Li B."/>
        </authorList>
    </citation>
    <scope>NUCLEOTIDE SEQUENCE [LARGE SCALE GENOMIC DNA]</scope>
    <source>
        <strain evidence="3 4">BEI176</strain>
    </source>
</reference>
<dbReference type="AlphaFoldDB" id="A0A4Y8WKF4"/>
<gene>
    <name evidence="3" type="ORF">ELS82_00140</name>
</gene>